<evidence type="ECO:0000313" key="2">
    <source>
        <dbReference type="Proteomes" id="UP001652625"/>
    </source>
</evidence>
<reference evidence="3" key="2">
    <citation type="submission" date="2025-08" db="UniProtKB">
        <authorList>
            <consortium name="RefSeq"/>
        </authorList>
    </citation>
    <scope>IDENTIFICATION</scope>
</reference>
<dbReference type="InterPro" id="IPR027267">
    <property type="entry name" value="AH/BAR_dom_sf"/>
</dbReference>
<keyword evidence="2" id="KW-1185">Reference proteome</keyword>
<evidence type="ECO:0000313" key="3">
    <source>
        <dbReference type="RefSeq" id="XP_065644995.1"/>
    </source>
</evidence>
<feature type="compositionally biased region" description="Acidic residues" evidence="1">
    <location>
        <begin position="437"/>
        <end position="447"/>
    </location>
</feature>
<evidence type="ECO:0000256" key="1">
    <source>
        <dbReference type="SAM" id="MobiDB-lite"/>
    </source>
</evidence>
<gene>
    <name evidence="3" type="primary">LOC101238333</name>
</gene>
<dbReference type="Gene3D" id="1.20.1270.60">
    <property type="entry name" value="Arfaptin homology (AH) domain/BAR domain"/>
    <property type="match status" value="1"/>
</dbReference>
<feature type="region of interest" description="Disordered" evidence="1">
    <location>
        <begin position="433"/>
        <end position="452"/>
    </location>
</feature>
<dbReference type="RefSeq" id="XP_065644995.1">
    <property type="nucleotide sequence ID" value="XM_065788923.1"/>
</dbReference>
<dbReference type="GeneID" id="101238333"/>
<sequence>MAKRLKNQKGNVNMDKLKSPTKSSVLNTHASLVFAVSQEKRVYECLLKLAIERINANTALMQWANMEKNTALGDAVSSLYEINVMWSAIQKEFAQESKLLGRCLNEILQSEIELDVIRIQIKENTEKKEKLTKSISDTQNSKCSSKSRSESLKAIEDDVIKIENEIYEANLELEVKTLKAEINKNDMLRKSLLSVMESHLKLARDSQSIFLTAIKIIEKIPNFPINLQDQEKIKEHQAGLHNSEEVQKLAKEINLDYCSPSLCHIIGQQAFNKQKNKPIKSNENLLKHSLPKELKYARKKIRSQTASEPLVSSPDHNYLCPTSLNGKEPESDYVKPNCSLLARSSTFPGERKAGVPKISTVSDDENEPSSYYLFDSDNEPIYDKPLESETETLKNIDNLNCNVDRDKQIKILNHCQIRDSEGFIKFLSKESGSSDEYAYDSPEDDSLSDSSENSSIVHYSLLRRRVVNSKKYRCINKISSLSLTKEEPLEKCDSSVSQPGYNEPPEIPIRIPNNTNYNFGITENNDKTTKFNNTCNTKTDVLANRSSAVLKKTPLRLPVRMRRLSDDTDI</sequence>
<name>A0ABM4B803_HYDVU</name>
<accession>A0ABM4B803</accession>
<proteinExistence type="predicted"/>
<reference evidence="2" key="1">
    <citation type="submission" date="2025-05" db="UniProtKB">
        <authorList>
            <consortium name="RefSeq"/>
        </authorList>
    </citation>
    <scope>NUCLEOTIDE SEQUENCE [LARGE SCALE GENOMIC DNA]</scope>
</reference>
<protein>
    <submittedName>
        <fullName evidence="3">Uncharacterized protein LOC101238333 isoform X3</fullName>
    </submittedName>
</protein>
<dbReference type="Proteomes" id="UP001652625">
    <property type="component" value="Chromosome 01"/>
</dbReference>
<organism evidence="2 3">
    <name type="scientific">Hydra vulgaris</name>
    <name type="common">Hydra</name>
    <name type="synonym">Hydra attenuata</name>
    <dbReference type="NCBI Taxonomy" id="6087"/>
    <lineage>
        <taxon>Eukaryota</taxon>
        <taxon>Metazoa</taxon>
        <taxon>Cnidaria</taxon>
        <taxon>Hydrozoa</taxon>
        <taxon>Hydroidolina</taxon>
        <taxon>Anthoathecata</taxon>
        <taxon>Aplanulata</taxon>
        <taxon>Hydridae</taxon>
        <taxon>Hydra</taxon>
    </lineage>
</organism>